<dbReference type="PANTHER" id="PTHR13276">
    <property type="entry name" value="GUANINE NUCLEOTIDE EXCHANGE FACTOR MSS4"/>
    <property type="match status" value="1"/>
</dbReference>
<dbReference type="InParanoid" id="A0A7R8YP09"/>
<sequence length="121" mass="14155">MSSENKFEDEVVDNKNKRMVRCQFCESLMLRQQTASFEKQEYDLPLMHQKNSRAPGEIEKETLSGFWVVEDMMTFENIGFSNTLDRTKFLICCDCEMGPVGYHNIDTRVSYVALSRVRHVD</sequence>
<dbReference type="InterPro" id="IPR011057">
    <property type="entry name" value="Mss4-like_sf"/>
</dbReference>
<dbReference type="FunCoup" id="A0A7R8YP09">
    <property type="interactions" value="1114"/>
</dbReference>
<proteinExistence type="predicted"/>
<dbReference type="OMA" id="FLPHMKV"/>
<dbReference type="GO" id="GO:0005829">
    <property type="term" value="C:cytosol"/>
    <property type="evidence" value="ECO:0007669"/>
    <property type="project" value="TreeGrafter"/>
</dbReference>
<keyword evidence="5" id="KW-1185">Reference proteome</keyword>
<dbReference type="EMBL" id="LR899009">
    <property type="protein sequence ID" value="CAD7079816.1"/>
    <property type="molecule type" value="Genomic_DNA"/>
</dbReference>
<dbReference type="GO" id="GO:0007264">
    <property type="term" value="P:small GTPase-mediated signal transduction"/>
    <property type="evidence" value="ECO:0007669"/>
    <property type="project" value="InterPro"/>
</dbReference>
<dbReference type="PROSITE" id="PS51796">
    <property type="entry name" value="MSS4"/>
    <property type="match status" value="1"/>
</dbReference>
<reference evidence="4 5" key="1">
    <citation type="submission" date="2020-11" db="EMBL/GenBank/DDBJ databases">
        <authorList>
            <person name="Wallbank WR R."/>
            <person name="Pardo Diaz C."/>
            <person name="Kozak K."/>
            <person name="Martin S."/>
            <person name="Jiggins C."/>
            <person name="Moest M."/>
            <person name="Warren A I."/>
            <person name="Generalovic N T."/>
            <person name="Byers J.R.P. K."/>
            <person name="Montejo-Kovacevich G."/>
            <person name="Yen C E."/>
        </authorList>
    </citation>
    <scope>NUCLEOTIDE SEQUENCE [LARGE SCALE GENOMIC DNA]</scope>
</reference>
<dbReference type="Pfam" id="PF04421">
    <property type="entry name" value="Mss4"/>
    <property type="match status" value="1"/>
</dbReference>
<evidence type="ECO:0000313" key="5">
    <source>
        <dbReference type="Proteomes" id="UP000594454"/>
    </source>
</evidence>
<dbReference type="Gene3D" id="2.170.150.10">
    <property type="entry name" value="Metal Binding Protein, Guanine Nucleotide Exchange Factor, Chain A"/>
    <property type="match status" value="1"/>
</dbReference>
<protein>
    <recommendedName>
        <fullName evidence="6">Guanine nucleotide exchange factor MSS4 homolog</fullName>
    </recommendedName>
</protein>
<dbReference type="PANTHER" id="PTHR13276:SF0">
    <property type="entry name" value="GUANINE NUCLEOTIDE EXCHANGE FACTOR MSS4"/>
    <property type="match status" value="1"/>
</dbReference>
<dbReference type="GO" id="GO:0005085">
    <property type="term" value="F:guanyl-nucleotide exchange factor activity"/>
    <property type="evidence" value="ECO:0007669"/>
    <property type="project" value="UniProtKB-KW"/>
</dbReference>
<organism evidence="4 5">
    <name type="scientific">Hermetia illucens</name>
    <name type="common">Black soldier fly</name>
    <dbReference type="NCBI Taxonomy" id="343691"/>
    <lineage>
        <taxon>Eukaryota</taxon>
        <taxon>Metazoa</taxon>
        <taxon>Ecdysozoa</taxon>
        <taxon>Arthropoda</taxon>
        <taxon>Hexapoda</taxon>
        <taxon>Insecta</taxon>
        <taxon>Pterygota</taxon>
        <taxon>Neoptera</taxon>
        <taxon>Endopterygota</taxon>
        <taxon>Diptera</taxon>
        <taxon>Brachycera</taxon>
        <taxon>Stratiomyomorpha</taxon>
        <taxon>Stratiomyidae</taxon>
        <taxon>Hermetiinae</taxon>
        <taxon>Hermetia</taxon>
    </lineage>
</organism>
<dbReference type="Proteomes" id="UP000594454">
    <property type="component" value="Chromosome 1"/>
</dbReference>
<dbReference type="SUPFAM" id="SSF51316">
    <property type="entry name" value="Mss4-like"/>
    <property type="match status" value="1"/>
</dbReference>
<dbReference type="GO" id="GO:0016020">
    <property type="term" value="C:membrane"/>
    <property type="evidence" value="ECO:0007669"/>
    <property type="project" value="TreeGrafter"/>
</dbReference>
<keyword evidence="2" id="KW-0344">Guanine-nucleotide releasing factor</keyword>
<gene>
    <name evidence="4" type="ORF">HERILL_LOCUS3008</name>
</gene>
<evidence type="ECO:0000313" key="4">
    <source>
        <dbReference type="EMBL" id="CAD7079816.1"/>
    </source>
</evidence>
<evidence type="ECO:0000256" key="1">
    <source>
        <dbReference type="ARBA" id="ARBA00022448"/>
    </source>
</evidence>
<dbReference type="InterPro" id="IPR007515">
    <property type="entry name" value="Mss4"/>
</dbReference>
<dbReference type="GO" id="GO:0015031">
    <property type="term" value="P:protein transport"/>
    <property type="evidence" value="ECO:0007669"/>
    <property type="project" value="UniProtKB-KW"/>
</dbReference>
<keyword evidence="1" id="KW-0813">Transport</keyword>
<dbReference type="GO" id="GO:0006892">
    <property type="term" value="P:post-Golgi vesicle-mediated transport"/>
    <property type="evidence" value="ECO:0007669"/>
    <property type="project" value="TreeGrafter"/>
</dbReference>
<keyword evidence="3" id="KW-0653">Protein transport</keyword>
<evidence type="ECO:0000256" key="2">
    <source>
        <dbReference type="ARBA" id="ARBA00022658"/>
    </source>
</evidence>
<dbReference type="OrthoDB" id="30840at2759"/>
<accession>A0A7R8YP09</accession>
<evidence type="ECO:0000256" key="3">
    <source>
        <dbReference type="ARBA" id="ARBA00022927"/>
    </source>
</evidence>
<name>A0A7R8YP09_HERIL</name>
<dbReference type="GO" id="GO:0008270">
    <property type="term" value="F:zinc ion binding"/>
    <property type="evidence" value="ECO:0007669"/>
    <property type="project" value="TreeGrafter"/>
</dbReference>
<dbReference type="AlphaFoldDB" id="A0A7R8YP09"/>
<dbReference type="InterPro" id="IPR011323">
    <property type="entry name" value="Mss4/transl-control_tumour"/>
</dbReference>
<evidence type="ECO:0008006" key="6">
    <source>
        <dbReference type="Google" id="ProtNLM"/>
    </source>
</evidence>
<dbReference type="FunFam" id="2.170.150.10:FF:000005">
    <property type="entry name" value="Guanine nucleotide exchange factor MSS4"/>
    <property type="match status" value="1"/>
</dbReference>